<organism evidence="3 4">
    <name type="scientific">Batillaria attramentaria</name>
    <dbReference type="NCBI Taxonomy" id="370345"/>
    <lineage>
        <taxon>Eukaryota</taxon>
        <taxon>Metazoa</taxon>
        <taxon>Spiralia</taxon>
        <taxon>Lophotrochozoa</taxon>
        <taxon>Mollusca</taxon>
        <taxon>Gastropoda</taxon>
        <taxon>Caenogastropoda</taxon>
        <taxon>Sorbeoconcha</taxon>
        <taxon>Cerithioidea</taxon>
        <taxon>Batillariidae</taxon>
        <taxon>Batillaria</taxon>
    </lineage>
</organism>
<dbReference type="AlphaFoldDB" id="A0ABD0L3B7"/>
<keyword evidence="4" id="KW-1185">Reference proteome</keyword>
<keyword evidence="2" id="KW-0812">Transmembrane</keyword>
<accession>A0ABD0L3B7</accession>
<evidence type="ECO:0000313" key="3">
    <source>
        <dbReference type="EMBL" id="KAK7493813.1"/>
    </source>
</evidence>
<reference evidence="3 4" key="1">
    <citation type="journal article" date="2023" name="Sci. Data">
        <title>Genome assembly of the Korean intertidal mud-creeper Batillaria attramentaria.</title>
        <authorList>
            <person name="Patra A.K."/>
            <person name="Ho P.T."/>
            <person name="Jun S."/>
            <person name="Lee S.J."/>
            <person name="Kim Y."/>
            <person name="Won Y.J."/>
        </authorList>
    </citation>
    <scope>NUCLEOTIDE SEQUENCE [LARGE SCALE GENOMIC DNA]</scope>
    <source>
        <strain evidence="3">Wonlab-2016</strain>
    </source>
</reference>
<feature type="region of interest" description="Disordered" evidence="1">
    <location>
        <begin position="29"/>
        <end position="50"/>
    </location>
</feature>
<keyword evidence="2" id="KW-0472">Membrane</keyword>
<keyword evidence="2" id="KW-1133">Transmembrane helix</keyword>
<feature type="transmembrane region" description="Helical" evidence="2">
    <location>
        <begin position="84"/>
        <end position="105"/>
    </location>
</feature>
<evidence type="ECO:0000256" key="2">
    <source>
        <dbReference type="SAM" id="Phobius"/>
    </source>
</evidence>
<dbReference type="Proteomes" id="UP001519460">
    <property type="component" value="Unassembled WGS sequence"/>
</dbReference>
<gene>
    <name evidence="3" type="ORF">BaRGS_00014954</name>
</gene>
<dbReference type="EMBL" id="JACVVK020000089">
    <property type="protein sequence ID" value="KAK7493813.1"/>
    <property type="molecule type" value="Genomic_DNA"/>
</dbReference>
<name>A0ABD0L3B7_9CAEN</name>
<evidence type="ECO:0000313" key="4">
    <source>
        <dbReference type="Proteomes" id="UP001519460"/>
    </source>
</evidence>
<evidence type="ECO:0000256" key="1">
    <source>
        <dbReference type="SAM" id="MobiDB-lite"/>
    </source>
</evidence>
<sequence length="147" mass="16459">MNDRIRQPGVVVLPNHTRRIIHRQTYSTIQSTKKKNENNDVHGSSQIRDPRPDDNITLTLRALRQRSVLLQRRSVSVPEGYPSVWHLAILVVIYHGVVLCLAAFLSRCSWVDSSPAIQIIPENAQKSVSAIRSLGPGSALGVSDQYR</sequence>
<protein>
    <submittedName>
        <fullName evidence="3">Uncharacterized protein</fullName>
    </submittedName>
</protein>
<comment type="caution">
    <text evidence="3">The sequence shown here is derived from an EMBL/GenBank/DDBJ whole genome shotgun (WGS) entry which is preliminary data.</text>
</comment>
<proteinExistence type="predicted"/>